<reference evidence="2 3" key="1">
    <citation type="submission" date="2015-01" db="EMBL/GenBank/DDBJ databases">
        <title>Evolution of Trichinella species and genotypes.</title>
        <authorList>
            <person name="Korhonen P.K."/>
            <person name="Edoardo P."/>
            <person name="Giuseppe L.R."/>
            <person name="Gasser R.B."/>
        </authorList>
    </citation>
    <scope>NUCLEOTIDE SEQUENCE [LARGE SCALE GENOMIC DNA]</scope>
    <source>
        <strain evidence="2">ISS120</strain>
    </source>
</reference>
<organism evidence="2 3">
    <name type="scientific">Trichinella britovi</name>
    <name type="common">Parasitic roundworm</name>
    <dbReference type="NCBI Taxonomy" id="45882"/>
    <lineage>
        <taxon>Eukaryota</taxon>
        <taxon>Metazoa</taxon>
        <taxon>Ecdysozoa</taxon>
        <taxon>Nematoda</taxon>
        <taxon>Enoplea</taxon>
        <taxon>Dorylaimia</taxon>
        <taxon>Trichinellida</taxon>
        <taxon>Trichinellidae</taxon>
        <taxon>Trichinella</taxon>
    </lineage>
</organism>
<keyword evidence="3" id="KW-1185">Reference proteome</keyword>
<proteinExistence type="predicted"/>
<keyword evidence="1" id="KW-0472">Membrane</keyword>
<keyword evidence="1" id="KW-1133">Transmembrane helix</keyword>
<accession>A0A0V0YXZ6</accession>
<sequence length="62" mass="7559">MARQGRSNQWNYEEKRNVWNRDRKTRLRENRSALCCVLYCVGVFVVIYCLCCGLSLHRWTRF</sequence>
<feature type="transmembrane region" description="Helical" evidence="1">
    <location>
        <begin position="33"/>
        <end position="56"/>
    </location>
</feature>
<keyword evidence="1" id="KW-0812">Transmembrane</keyword>
<gene>
    <name evidence="2" type="ORF">T03_10684</name>
</gene>
<evidence type="ECO:0000313" key="2">
    <source>
        <dbReference type="EMBL" id="KRY05140.1"/>
    </source>
</evidence>
<evidence type="ECO:0000313" key="3">
    <source>
        <dbReference type="Proteomes" id="UP000054653"/>
    </source>
</evidence>
<comment type="caution">
    <text evidence="2">The sequence shown here is derived from an EMBL/GenBank/DDBJ whole genome shotgun (WGS) entry which is preliminary data.</text>
</comment>
<evidence type="ECO:0000256" key="1">
    <source>
        <dbReference type="SAM" id="Phobius"/>
    </source>
</evidence>
<protein>
    <submittedName>
        <fullName evidence="2">Uncharacterized protein</fullName>
    </submittedName>
</protein>
<dbReference type="EMBL" id="JYDI01005170">
    <property type="protein sequence ID" value="KRY05140.1"/>
    <property type="molecule type" value="Genomic_DNA"/>
</dbReference>
<dbReference type="AlphaFoldDB" id="A0A0V0YXZ6"/>
<dbReference type="Proteomes" id="UP000054653">
    <property type="component" value="Unassembled WGS sequence"/>
</dbReference>
<name>A0A0V0YXZ6_TRIBR</name>